<comment type="caution">
    <text evidence="1">The sequence shown here is derived from an EMBL/GenBank/DDBJ whole genome shotgun (WGS) entry which is preliminary data.</text>
</comment>
<proteinExistence type="predicted"/>
<organism evidence="1 2">
    <name type="scientific">Streptomyces tamarix</name>
    <dbReference type="NCBI Taxonomy" id="3078565"/>
    <lineage>
        <taxon>Bacteria</taxon>
        <taxon>Bacillati</taxon>
        <taxon>Actinomycetota</taxon>
        <taxon>Actinomycetes</taxon>
        <taxon>Kitasatosporales</taxon>
        <taxon>Streptomycetaceae</taxon>
        <taxon>Streptomyces</taxon>
    </lineage>
</organism>
<evidence type="ECO:0000313" key="1">
    <source>
        <dbReference type="EMBL" id="MDT9686566.1"/>
    </source>
</evidence>
<keyword evidence="2" id="KW-1185">Reference proteome</keyword>
<evidence type="ECO:0000313" key="2">
    <source>
        <dbReference type="Proteomes" id="UP001250181"/>
    </source>
</evidence>
<dbReference type="EMBL" id="JAWCTQ010000072">
    <property type="protein sequence ID" value="MDT9686566.1"/>
    <property type="molecule type" value="Genomic_DNA"/>
</dbReference>
<accession>A0ABU3QUW0</accession>
<dbReference type="RefSeq" id="WP_315881595.1">
    <property type="nucleotide sequence ID" value="NZ_JAWCTQ010000072.1"/>
</dbReference>
<gene>
    <name evidence="1" type="ORF">RND61_31555</name>
</gene>
<protein>
    <submittedName>
        <fullName evidence="1">Uncharacterized protein</fullName>
    </submittedName>
</protein>
<name>A0ABU3QUW0_9ACTN</name>
<dbReference type="Proteomes" id="UP001250181">
    <property type="component" value="Unassembled WGS sequence"/>
</dbReference>
<reference evidence="1 2" key="1">
    <citation type="submission" date="2023-09" db="EMBL/GenBank/DDBJ databases">
        <title>Streptomyces sp. nov.: A antagonism against Alternaria gaisen Producing Streptochlin, Isolated from Tamarix root soil.</title>
        <authorList>
            <person name="Chen Y."/>
        </authorList>
    </citation>
    <scope>NUCLEOTIDE SEQUENCE [LARGE SCALE GENOMIC DNA]</scope>
    <source>
        <strain evidence="1 2">TRM76323</strain>
    </source>
</reference>
<sequence length="465" mass="50959">MSTVATGHRTGPLAGAGLVDVAPSAVPPLALYQGPWTIAPAIAFAFRGAGTYVIDDIDNAGVARGKEELREFRVIRKEVLSKKGWTNCRPLAAFCPDGLLFANLARADYAALDRRMPLAVLARHRSTTVERLVRETSREHGMWSLAGPDLAITAVPMRIAAPGLRDIIAKHEEAVLRTLPRPRDHEPALRRLRHLMPEPRPEGSLLDYFRQCLRRSLDLVGGDAPVLSAARDLVPPDGGRLLPRFLRGDPGTVDVYNAAAALQGSRRVDADHPLPYYTVGLTDGVRTDLTRAGRPAQDQVVAPKILVLEGAAGMALPRTTATRSTILAREYAYRGLASGSSQVFFDTDWLESLGSCRTEVRVDELFQPLVGGRRTLPLGELAAELLRHDEAGEADEADPQQDPVRVWTRWALRETLTDLRTWHYPVLTYAVAGDAWLERLGLRSYTAYRTASPPSPSPSGSEEER</sequence>